<evidence type="ECO:0000256" key="6">
    <source>
        <dbReference type="RuleBase" id="RU000477"/>
    </source>
</evidence>
<dbReference type="OrthoDB" id="3222at2759"/>
<dbReference type="Pfam" id="PF00230">
    <property type="entry name" value="MIP"/>
    <property type="match status" value="1"/>
</dbReference>
<accession>A0A812Q622</accession>
<keyword evidence="9" id="KW-1185">Reference proteome</keyword>
<feature type="transmembrane region" description="Helical" evidence="7">
    <location>
        <begin position="109"/>
        <end position="133"/>
    </location>
</feature>
<dbReference type="Gene3D" id="1.20.1080.10">
    <property type="entry name" value="Glycerol uptake facilitator protein"/>
    <property type="match status" value="1"/>
</dbReference>
<comment type="subcellular location">
    <subcellularLocation>
        <location evidence="1">Membrane</location>
        <topology evidence="1">Multi-pass membrane protein</topology>
    </subcellularLocation>
</comment>
<dbReference type="InterPro" id="IPR023271">
    <property type="entry name" value="Aquaporin-like"/>
</dbReference>
<dbReference type="SUPFAM" id="SSF81338">
    <property type="entry name" value="Aquaporin-like"/>
    <property type="match status" value="1"/>
</dbReference>
<dbReference type="PRINTS" id="PR00783">
    <property type="entry name" value="MINTRINSICP"/>
</dbReference>
<name>A0A812Q622_9DINO</name>
<evidence type="ECO:0000256" key="1">
    <source>
        <dbReference type="ARBA" id="ARBA00004141"/>
    </source>
</evidence>
<reference evidence="8" key="1">
    <citation type="submission" date="2021-02" db="EMBL/GenBank/DDBJ databases">
        <authorList>
            <person name="Dougan E. K."/>
            <person name="Rhodes N."/>
            <person name="Thang M."/>
            <person name="Chan C."/>
        </authorList>
    </citation>
    <scope>NUCLEOTIDE SEQUENCE</scope>
</reference>
<evidence type="ECO:0000256" key="4">
    <source>
        <dbReference type="ARBA" id="ARBA00022989"/>
    </source>
</evidence>
<feature type="transmembrane region" description="Helical" evidence="7">
    <location>
        <begin position="145"/>
        <end position="167"/>
    </location>
</feature>
<keyword evidence="3 6" id="KW-0812">Transmembrane</keyword>
<dbReference type="EMBL" id="CAJNDS010002169">
    <property type="protein sequence ID" value="CAE7358871.1"/>
    <property type="molecule type" value="Genomic_DNA"/>
</dbReference>
<keyword evidence="6" id="KW-0813">Transport</keyword>
<dbReference type="PANTHER" id="PTHR19139">
    <property type="entry name" value="AQUAPORIN TRANSPORTER"/>
    <property type="match status" value="1"/>
</dbReference>
<evidence type="ECO:0000256" key="3">
    <source>
        <dbReference type="ARBA" id="ARBA00022692"/>
    </source>
</evidence>
<comment type="similarity">
    <text evidence="2 6">Belongs to the MIP/aquaporin (TC 1.A.8) family.</text>
</comment>
<dbReference type="Proteomes" id="UP000604046">
    <property type="component" value="Unassembled WGS sequence"/>
</dbReference>
<dbReference type="AlphaFoldDB" id="A0A812Q622"/>
<proteinExistence type="inferred from homology"/>
<dbReference type="GO" id="GO:0005886">
    <property type="term" value="C:plasma membrane"/>
    <property type="evidence" value="ECO:0007669"/>
    <property type="project" value="TreeGrafter"/>
</dbReference>
<evidence type="ECO:0000313" key="9">
    <source>
        <dbReference type="Proteomes" id="UP000604046"/>
    </source>
</evidence>
<keyword evidence="5 7" id="KW-0472">Membrane</keyword>
<dbReference type="GO" id="GO:0015250">
    <property type="term" value="F:water channel activity"/>
    <property type="evidence" value="ECO:0007669"/>
    <property type="project" value="TreeGrafter"/>
</dbReference>
<keyword evidence="4 7" id="KW-1133">Transmembrane helix</keyword>
<gene>
    <name evidence="8" type="primary">NIP1-1</name>
    <name evidence="8" type="ORF">SNAT2548_LOCUS19209</name>
</gene>
<dbReference type="InterPro" id="IPR000425">
    <property type="entry name" value="MIP"/>
</dbReference>
<evidence type="ECO:0000256" key="2">
    <source>
        <dbReference type="ARBA" id="ARBA00006175"/>
    </source>
</evidence>
<dbReference type="InterPro" id="IPR034294">
    <property type="entry name" value="Aquaporin_transptr"/>
</dbReference>
<dbReference type="PANTHER" id="PTHR19139:SF199">
    <property type="entry name" value="MIP17260P"/>
    <property type="match status" value="1"/>
</dbReference>
<comment type="caution">
    <text evidence="8">The sequence shown here is derived from an EMBL/GenBank/DDBJ whole genome shotgun (WGS) entry which is preliminary data.</text>
</comment>
<protein>
    <submittedName>
        <fullName evidence="8">NIP1-1 protein</fullName>
    </submittedName>
</protein>
<evidence type="ECO:0000256" key="5">
    <source>
        <dbReference type="ARBA" id="ARBA00023136"/>
    </source>
</evidence>
<sequence length="304" mass="32871">MKLREPLSSEDETQEPIGKLQAADNSVFASRWELFTPYIAEYWGTLVVTATFLCNVDVDQRIDPSFKSICQAFMVVGMVSATKHITGSSLNPSVSLALALAGRQRIRTAGFLCIAQILGAITAVALCCKAGIGKDFQLGPILGHNWFQVALLETTFAAMMCIVYLNCAASTKNNPKGDQNGFVGLSYGFCYLASHNAASGVCRTVSNSAISIGLIVWAKSDSVSLGQGLGYFFYDLPDAGLLHVQLPERSYGKSKSFAHSIHNNCNKYICSTIYNTHITNKCKPNADMPMGVNSNTSSMHTHIV</sequence>
<evidence type="ECO:0000256" key="7">
    <source>
        <dbReference type="SAM" id="Phobius"/>
    </source>
</evidence>
<evidence type="ECO:0000313" key="8">
    <source>
        <dbReference type="EMBL" id="CAE7358871.1"/>
    </source>
</evidence>
<organism evidence="8 9">
    <name type="scientific">Symbiodinium natans</name>
    <dbReference type="NCBI Taxonomy" id="878477"/>
    <lineage>
        <taxon>Eukaryota</taxon>
        <taxon>Sar</taxon>
        <taxon>Alveolata</taxon>
        <taxon>Dinophyceae</taxon>
        <taxon>Suessiales</taxon>
        <taxon>Symbiodiniaceae</taxon>
        <taxon>Symbiodinium</taxon>
    </lineage>
</organism>